<evidence type="ECO:0000313" key="1">
    <source>
        <dbReference type="EMBL" id="GJT37252.1"/>
    </source>
</evidence>
<reference evidence="1" key="1">
    <citation type="journal article" date="2022" name="Int. J. Mol. Sci.">
        <title>Draft Genome of Tanacetum Coccineum: Genomic Comparison of Closely Related Tanacetum-Family Plants.</title>
        <authorList>
            <person name="Yamashiro T."/>
            <person name="Shiraishi A."/>
            <person name="Nakayama K."/>
            <person name="Satake H."/>
        </authorList>
    </citation>
    <scope>NUCLEOTIDE SEQUENCE</scope>
</reference>
<accession>A0ABQ5DEF9</accession>
<comment type="caution">
    <text evidence="1">The sequence shown here is derived from an EMBL/GenBank/DDBJ whole genome shotgun (WGS) entry which is preliminary data.</text>
</comment>
<dbReference type="Proteomes" id="UP001151760">
    <property type="component" value="Unassembled WGS sequence"/>
</dbReference>
<gene>
    <name evidence="1" type="ORF">Tco_0937117</name>
</gene>
<organism evidence="1 2">
    <name type="scientific">Tanacetum coccineum</name>
    <dbReference type="NCBI Taxonomy" id="301880"/>
    <lineage>
        <taxon>Eukaryota</taxon>
        <taxon>Viridiplantae</taxon>
        <taxon>Streptophyta</taxon>
        <taxon>Embryophyta</taxon>
        <taxon>Tracheophyta</taxon>
        <taxon>Spermatophyta</taxon>
        <taxon>Magnoliopsida</taxon>
        <taxon>eudicotyledons</taxon>
        <taxon>Gunneridae</taxon>
        <taxon>Pentapetalae</taxon>
        <taxon>asterids</taxon>
        <taxon>campanulids</taxon>
        <taxon>Asterales</taxon>
        <taxon>Asteraceae</taxon>
        <taxon>Asteroideae</taxon>
        <taxon>Anthemideae</taxon>
        <taxon>Anthemidinae</taxon>
        <taxon>Tanacetum</taxon>
    </lineage>
</organism>
<proteinExistence type="predicted"/>
<reference evidence="1" key="2">
    <citation type="submission" date="2022-01" db="EMBL/GenBank/DDBJ databases">
        <authorList>
            <person name="Yamashiro T."/>
            <person name="Shiraishi A."/>
            <person name="Satake H."/>
            <person name="Nakayama K."/>
        </authorList>
    </citation>
    <scope>NUCLEOTIDE SEQUENCE</scope>
</reference>
<evidence type="ECO:0000313" key="2">
    <source>
        <dbReference type="Proteomes" id="UP001151760"/>
    </source>
</evidence>
<name>A0ABQ5DEF9_9ASTR</name>
<protein>
    <submittedName>
        <fullName evidence="1">Uncharacterized protein</fullName>
    </submittedName>
</protein>
<sequence length="313" mass="35118">MLALDRCLSPVSTGVDPQKEKSILSIITASKRDSLNLLPGTLQNLAMSLCPDLGTKGSVDHESVNEKSLEKDKETGPLIFPTVEFIESTIRGVEVCSRIGLQGRSLSQATSLSGWKGLSKDLLARSFSSRKMTELLEPSKNSAYSVSAKSGHSLRNLISSSNLGYVKLGRSNWKVEKQYAEPSRRVRFKVDAKFRIDWESLEIKNQEIIFSLGLKEGSKRLPVYDSNKNWVDTEPIAIHDLSNIDYISRKVISSLSDRVLHLENERLNEKLEERNREIAKLKSQIEVQTGVTNQTLVEKKTDMKTKTDEEKPP</sequence>
<keyword evidence="2" id="KW-1185">Reference proteome</keyword>
<dbReference type="EMBL" id="BQNB010015208">
    <property type="protein sequence ID" value="GJT37252.1"/>
    <property type="molecule type" value="Genomic_DNA"/>
</dbReference>